<protein>
    <submittedName>
        <fullName evidence="1">Immunity protein</fullName>
    </submittedName>
</protein>
<dbReference type="GeneID" id="93487630"/>
<proteinExistence type="predicted"/>
<dbReference type="AlphaFoldDB" id="A0AAC9BPY3"/>
<gene>
    <name evidence="1" type="ORF">A8L59_04565</name>
</gene>
<organism evidence="1 2">
    <name type="scientific">Pseudomonas koreensis</name>
    <dbReference type="NCBI Taxonomy" id="198620"/>
    <lineage>
        <taxon>Bacteria</taxon>
        <taxon>Pseudomonadati</taxon>
        <taxon>Pseudomonadota</taxon>
        <taxon>Gammaproteobacteria</taxon>
        <taxon>Pseudomonadales</taxon>
        <taxon>Pseudomonadaceae</taxon>
        <taxon>Pseudomonas</taxon>
    </lineage>
</organism>
<reference evidence="1 2" key="1">
    <citation type="submission" date="2016-05" db="EMBL/GenBank/DDBJ databases">
        <authorList>
            <person name="Wang S."/>
            <person name="Zhu B."/>
        </authorList>
    </citation>
    <scope>NUCLEOTIDE SEQUENCE [LARGE SCALE GENOMIC DNA]</scope>
    <source>
        <strain evidence="1 2">CRS05-R5</strain>
    </source>
</reference>
<evidence type="ECO:0000313" key="2">
    <source>
        <dbReference type="Proteomes" id="UP000078142"/>
    </source>
</evidence>
<evidence type="ECO:0000313" key="1">
    <source>
        <dbReference type="EMBL" id="ANH96680.1"/>
    </source>
</evidence>
<dbReference type="RefSeq" id="WP_064586022.1">
    <property type="nucleotide sequence ID" value="NZ_BMOG01000002.1"/>
</dbReference>
<sequence length="85" mass="9710">MNTVEKIIKNEPVADALSLFALIWPAMRIDSMYGRYRHEVISEGVLIDTYTSLFKDGILSSDENGKTVKGPNWTAPPFMIEKRYE</sequence>
<dbReference type="EMBL" id="CP015852">
    <property type="protein sequence ID" value="ANH96680.1"/>
    <property type="molecule type" value="Genomic_DNA"/>
</dbReference>
<name>A0AAC9BPY3_9PSED</name>
<dbReference type="Proteomes" id="UP000078142">
    <property type="component" value="Chromosome"/>
</dbReference>
<accession>A0AAC9BPY3</accession>